<proteinExistence type="predicted"/>
<evidence type="ECO:0000313" key="3">
    <source>
        <dbReference type="Proteomes" id="UP000027170"/>
    </source>
</evidence>
<organism evidence="2 3">
    <name type="scientific">Snodgrassella communis</name>
    <dbReference type="NCBI Taxonomy" id="2946699"/>
    <lineage>
        <taxon>Bacteria</taxon>
        <taxon>Pseudomonadati</taxon>
        <taxon>Pseudomonadota</taxon>
        <taxon>Betaproteobacteria</taxon>
        <taxon>Neisseriales</taxon>
        <taxon>Neisseriaceae</taxon>
        <taxon>Snodgrassella</taxon>
    </lineage>
</organism>
<evidence type="ECO:0008006" key="4">
    <source>
        <dbReference type="Google" id="ProtNLM"/>
    </source>
</evidence>
<comment type="caution">
    <text evidence="2">The sequence shown here is derived from an EMBL/GenBank/DDBJ whole genome shotgun (WGS) entry which is preliminary data.</text>
</comment>
<feature type="chain" id="PRO_5032464946" description="Lipoprotein" evidence="1">
    <location>
        <begin position="24"/>
        <end position="243"/>
    </location>
</feature>
<dbReference type="RefSeq" id="WP_051608292.1">
    <property type="nucleotide sequence ID" value="NZ_JFZV01000012.1"/>
</dbReference>
<evidence type="ECO:0000256" key="1">
    <source>
        <dbReference type="SAM" id="SignalP"/>
    </source>
</evidence>
<sequence>MKYLLSIATAFLLSACVIPTLPAHNYNGETKNISIPKEGEVNTVSLGEDLLQQGRISVRDALHFETSVNITRYFTASAGDYFKIGENDKGQYFDATSTNGSSIVRGAMANNAMALMVTKENKVCVITMQMAVLVCDNSLVPVIQPANAVTTNNFQQSLIYNGRVGNKINIGYRETSGNLARPAFSNNVEYDLSVSNIIAYKGARLEVLNATNQSITYRVIKNFNSGLDKTTNADQIRGLNPIN</sequence>
<evidence type="ECO:0000313" key="2">
    <source>
        <dbReference type="EMBL" id="KDN14043.1"/>
    </source>
</evidence>
<dbReference type="PROSITE" id="PS51257">
    <property type="entry name" value="PROKAR_LIPOPROTEIN"/>
    <property type="match status" value="1"/>
</dbReference>
<accession>A0A836MNB0</accession>
<dbReference type="Proteomes" id="UP000027170">
    <property type="component" value="Unassembled WGS sequence"/>
</dbReference>
<dbReference type="AlphaFoldDB" id="A0A836MNB0"/>
<keyword evidence="1" id="KW-0732">Signal</keyword>
<reference evidence="2 3" key="1">
    <citation type="submission" date="2014-03" db="EMBL/GenBank/DDBJ databases">
        <title>The genomes of two eusocial bee gut symbionts.</title>
        <authorList>
            <person name="Kwong W.K."/>
            <person name="Engel P."/>
            <person name="Koch H."/>
            <person name="Moran N.A."/>
        </authorList>
    </citation>
    <scope>NUCLEOTIDE SEQUENCE [LARGE SCALE GENOMIC DNA]</scope>
    <source>
        <strain evidence="3">wkB29</strain>
    </source>
</reference>
<gene>
    <name evidence="2" type="ORF">SALWKB29_1945</name>
</gene>
<keyword evidence="3" id="KW-1185">Reference proteome</keyword>
<name>A0A836MNB0_9NEIS</name>
<dbReference type="OrthoDB" id="1419830at2"/>
<protein>
    <recommendedName>
        <fullName evidence="4">Lipoprotein</fullName>
    </recommendedName>
</protein>
<dbReference type="EMBL" id="JFZV01000012">
    <property type="protein sequence ID" value="KDN14043.1"/>
    <property type="molecule type" value="Genomic_DNA"/>
</dbReference>
<feature type="signal peptide" evidence="1">
    <location>
        <begin position="1"/>
        <end position="23"/>
    </location>
</feature>